<proteinExistence type="inferred from homology"/>
<protein>
    <submittedName>
        <fullName evidence="9">Rhomboid family intramembrane serine protease</fullName>
    </submittedName>
</protein>
<sequence>MTDLRPPQMNRKLDLYSWWITAVLIMINVGLFVWQIMHGVDASNPTTSDAIYWGADFAPLTYLEQPARLFTSMFFHFGLIHLMLNMWALYVFGNIAEQLLGRGYYLGLYILAGLAGSLLSGYITIRDSYALLENFDPSLLPHVGAGASGAVMGLGGALTILAILPALPRQRFILDKKALLIIMAINLAFGFMATGINNAAHIGGMLMGALLALIWYVGQRFAVSTVAKLVGLATGSVLCYLAYQYCLSLLAPILELWQHILMQMKSQLNL</sequence>
<feature type="domain" description="Peptidase S54 rhomboid" evidence="8">
    <location>
        <begin position="65"/>
        <end position="214"/>
    </location>
</feature>
<organism evidence="9 10">
    <name type="scientific">Acinetobacter soli</name>
    <dbReference type="NCBI Taxonomy" id="487316"/>
    <lineage>
        <taxon>Bacteria</taxon>
        <taxon>Pseudomonadati</taxon>
        <taxon>Pseudomonadota</taxon>
        <taxon>Gammaproteobacteria</taxon>
        <taxon>Moraxellales</taxon>
        <taxon>Moraxellaceae</taxon>
        <taxon>Acinetobacter</taxon>
    </lineage>
</organism>
<keyword evidence="4" id="KW-0378">Hydrolase</keyword>
<keyword evidence="5 7" id="KW-1133">Transmembrane helix</keyword>
<dbReference type="PANTHER" id="PTHR43731:SF14">
    <property type="entry name" value="PRESENILIN-ASSOCIATED RHOMBOID-LIKE PROTEIN, MITOCHONDRIAL"/>
    <property type="match status" value="1"/>
</dbReference>
<feature type="transmembrane region" description="Helical" evidence="7">
    <location>
        <begin position="202"/>
        <end position="218"/>
    </location>
</feature>
<name>A0A1P8EIJ7_9GAMM</name>
<dbReference type="GO" id="GO:0004252">
    <property type="term" value="F:serine-type endopeptidase activity"/>
    <property type="evidence" value="ECO:0007669"/>
    <property type="project" value="InterPro"/>
</dbReference>
<comment type="subcellular location">
    <subcellularLocation>
        <location evidence="1">Membrane</location>
        <topology evidence="1">Multi-pass membrane protein</topology>
    </subcellularLocation>
</comment>
<dbReference type="InterPro" id="IPR035952">
    <property type="entry name" value="Rhomboid-like_sf"/>
</dbReference>
<dbReference type="PANTHER" id="PTHR43731">
    <property type="entry name" value="RHOMBOID PROTEASE"/>
    <property type="match status" value="1"/>
</dbReference>
<evidence type="ECO:0000313" key="10">
    <source>
        <dbReference type="Proteomes" id="UP000185674"/>
    </source>
</evidence>
<feature type="transmembrane region" description="Helical" evidence="7">
    <location>
        <begin position="73"/>
        <end position="92"/>
    </location>
</feature>
<evidence type="ECO:0000313" key="9">
    <source>
        <dbReference type="EMBL" id="APV36036.1"/>
    </source>
</evidence>
<feature type="transmembrane region" description="Helical" evidence="7">
    <location>
        <begin position="104"/>
        <end position="125"/>
    </location>
</feature>
<evidence type="ECO:0000256" key="7">
    <source>
        <dbReference type="SAM" id="Phobius"/>
    </source>
</evidence>
<dbReference type="KEGG" id="asol:BEN76_08405"/>
<gene>
    <name evidence="9" type="ORF">BEN76_08405</name>
</gene>
<evidence type="ECO:0000259" key="8">
    <source>
        <dbReference type="Pfam" id="PF01694"/>
    </source>
</evidence>
<dbReference type="InterPro" id="IPR022764">
    <property type="entry name" value="Peptidase_S54_rhomboid_dom"/>
</dbReference>
<evidence type="ECO:0000256" key="6">
    <source>
        <dbReference type="ARBA" id="ARBA00023136"/>
    </source>
</evidence>
<keyword evidence="9" id="KW-0645">Protease</keyword>
<evidence type="ECO:0000256" key="3">
    <source>
        <dbReference type="ARBA" id="ARBA00022692"/>
    </source>
</evidence>
<feature type="transmembrane region" description="Helical" evidence="7">
    <location>
        <begin position="145"/>
        <end position="166"/>
    </location>
</feature>
<dbReference type="GO" id="GO:0016020">
    <property type="term" value="C:membrane"/>
    <property type="evidence" value="ECO:0007669"/>
    <property type="project" value="UniProtKB-SubCell"/>
</dbReference>
<reference evidence="9 10" key="1">
    <citation type="submission" date="2016-08" db="EMBL/GenBank/DDBJ databases">
        <title>Complete genome sequence of Acinetobacter baylyi strain GFJ2.</title>
        <authorList>
            <person name="Tabata M."/>
            <person name="Kuboki S."/>
            <person name="Gibu N."/>
            <person name="Kinouchi Y."/>
            <person name="Vangnai A."/>
            <person name="Kasai D."/>
            <person name="Fukuda M."/>
        </authorList>
    </citation>
    <scope>NUCLEOTIDE SEQUENCE [LARGE SCALE GENOMIC DNA]</scope>
    <source>
        <strain evidence="9 10">GFJ2</strain>
    </source>
</reference>
<dbReference type="EMBL" id="CP016896">
    <property type="protein sequence ID" value="APV36036.1"/>
    <property type="molecule type" value="Genomic_DNA"/>
</dbReference>
<accession>A0A1P8EIJ7</accession>
<dbReference type="Proteomes" id="UP000185674">
    <property type="component" value="Chromosome"/>
</dbReference>
<dbReference type="Pfam" id="PF01694">
    <property type="entry name" value="Rhomboid"/>
    <property type="match status" value="1"/>
</dbReference>
<dbReference type="RefSeq" id="WP_076032820.1">
    <property type="nucleotide sequence ID" value="NZ_CP016896.1"/>
</dbReference>
<dbReference type="SUPFAM" id="SSF144091">
    <property type="entry name" value="Rhomboid-like"/>
    <property type="match status" value="1"/>
</dbReference>
<feature type="transmembrane region" description="Helical" evidence="7">
    <location>
        <begin position="15"/>
        <end position="37"/>
    </location>
</feature>
<evidence type="ECO:0000256" key="1">
    <source>
        <dbReference type="ARBA" id="ARBA00004141"/>
    </source>
</evidence>
<keyword evidence="3 7" id="KW-0812">Transmembrane</keyword>
<dbReference type="AlphaFoldDB" id="A0A1P8EIJ7"/>
<feature type="transmembrane region" description="Helical" evidence="7">
    <location>
        <begin position="178"/>
        <end position="196"/>
    </location>
</feature>
<evidence type="ECO:0000256" key="5">
    <source>
        <dbReference type="ARBA" id="ARBA00022989"/>
    </source>
</evidence>
<keyword evidence="6 7" id="KW-0472">Membrane</keyword>
<evidence type="ECO:0000256" key="4">
    <source>
        <dbReference type="ARBA" id="ARBA00022801"/>
    </source>
</evidence>
<feature type="transmembrane region" description="Helical" evidence="7">
    <location>
        <begin position="230"/>
        <end position="254"/>
    </location>
</feature>
<comment type="similarity">
    <text evidence="2">Belongs to the peptidase S54 family.</text>
</comment>
<dbReference type="eggNOG" id="COG0705">
    <property type="taxonomic scope" value="Bacteria"/>
</dbReference>
<dbReference type="STRING" id="487316.BEN76_08405"/>
<dbReference type="Gene3D" id="1.20.1540.10">
    <property type="entry name" value="Rhomboid-like"/>
    <property type="match status" value="1"/>
</dbReference>
<evidence type="ECO:0000256" key="2">
    <source>
        <dbReference type="ARBA" id="ARBA00009045"/>
    </source>
</evidence>
<dbReference type="GO" id="GO:0006508">
    <property type="term" value="P:proteolysis"/>
    <property type="evidence" value="ECO:0007669"/>
    <property type="project" value="UniProtKB-KW"/>
</dbReference>
<dbReference type="InterPro" id="IPR050925">
    <property type="entry name" value="Rhomboid_protease_S54"/>
</dbReference>